<dbReference type="PANTHER" id="PTHR11783">
    <property type="entry name" value="SULFOTRANSFERASE SULT"/>
    <property type="match status" value="1"/>
</dbReference>
<dbReference type="SUPFAM" id="SSF52540">
    <property type="entry name" value="P-loop containing nucleoside triphosphate hydrolases"/>
    <property type="match status" value="1"/>
</dbReference>
<evidence type="ECO:0000256" key="1">
    <source>
        <dbReference type="ARBA" id="ARBA00005771"/>
    </source>
</evidence>
<evidence type="ECO:0000259" key="4">
    <source>
        <dbReference type="Pfam" id="PF00685"/>
    </source>
</evidence>
<dbReference type="Gramene" id="AUR62016466-RA">
    <property type="protein sequence ID" value="AUR62016466-RA:cds"/>
    <property type="gene ID" value="AUR62016466"/>
</dbReference>
<dbReference type="GO" id="GO:0008146">
    <property type="term" value="F:sulfotransferase activity"/>
    <property type="evidence" value="ECO:0007669"/>
    <property type="project" value="InterPro"/>
</dbReference>
<evidence type="ECO:0000256" key="2">
    <source>
        <dbReference type="ARBA" id="ARBA00022679"/>
    </source>
</evidence>
<evidence type="ECO:0000313" key="6">
    <source>
        <dbReference type="Proteomes" id="UP000596660"/>
    </source>
</evidence>
<protein>
    <recommendedName>
        <fullName evidence="3">Sulfotransferase</fullName>
        <ecNumber evidence="3">2.8.2.-</ecNumber>
    </recommendedName>
</protein>
<proteinExistence type="inferred from homology"/>
<dbReference type="EC" id="2.8.2.-" evidence="3"/>
<dbReference type="InterPro" id="IPR027417">
    <property type="entry name" value="P-loop_NTPase"/>
</dbReference>
<evidence type="ECO:0000256" key="3">
    <source>
        <dbReference type="RuleBase" id="RU361155"/>
    </source>
</evidence>
<keyword evidence="6" id="KW-1185">Reference proteome</keyword>
<accession>A0A803LND7</accession>
<name>A0A803LND7_CHEQI</name>
<sequence>MNSSSLIHVPKTEAKLTQLKSSLQQEIWFNGNPMYLYQGFWTQKLESLVAFQNHFEAHDADIFVTSARKAGTTWLKALVYAICNRANHPPLESPLLVHNPHELVTQLESNTYFKSKCPDLSSLKSPRLFVSSFLFYQNVDDNKTLRPELLGQYFDMFCEGRISFGPFEDHVLGYWKQSLERPHKVLFIKYEDLKADPKPHLKKVGEFVGCPFSKEEEMGGVIDGIVKLCSLEKLKDVAATSNKIARVYPSTQNEKFFRKGLLEIGLII</sequence>
<keyword evidence="2 3" id="KW-0808">Transferase</keyword>
<dbReference type="Pfam" id="PF00685">
    <property type="entry name" value="Sulfotransfer_1"/>
    <property type="match status" value="1"/>
</dbReference>
<dbReference type="EnsemblPlants" id="AUR62016466-RA">
    <property type="protein sequence ID" value="AUR62016466-RA:cds"/>
    <property type="gene ID" value="AUR62016466"/>
</dbReference>
<comment type="similarity">
    <text evidence="1 3">Belongs to the sulfotransferase 1 family.</text>
</comment>
<dbReference type="AlphaFoldDB" id="A0A803LND7"/>
<dbReference type="InterPro" id="IPR000863">
    <property type="entry name" value="Sulfotransferase_dom"/>
</dbReference>
<organism evidence="5 6">
    <name type="scientific">Chenopodium quinoa</name>
    <name type="common">Quinoa</name>
    <dbReference type="NCBI Taxonomy" id="63459"/>
    <lineage>
        <taxon>Eukaryota</taxon>
        <taxon>Viridiplantae</taxon>
        <taxon>Streptophyta</taxon>
        <taxon>Embryophyta</taxon>
        <taxon>Tracheophyta</taxon>
        <taxon>Spermatophyta</taxon>
        <taxon>Magnoliopsida</taxon>
        <taxon>eudicotyledons</taxon>
        <taxon>Gunneridae</taxon>
        <taxon>Pentapetalae</taxon>
        <taxon>Caryophyllales</taxon>
        <taxon>Chenopodiaceae</taxon>
        <taxon>Chenopodioideae</taxon>
        <taxon>Atripliceae</taxon>
        <taxon>Chenopodium</taxon>
    </lineage>
</organism>
<dbReference type="OMA" id="GWYSHAE"/>
<reference evidence="5" key="1">
    <citation type="journal article" date="2017" name="Nature">
        <title>The genome of Chenopodium quinoa.</title>
        <authorList>
            <person name="Jarvis D.E."/>
            <person name="Ho Y.S."/>
            <person name="Lightfoot D.J."/>
            <person name="Schmoeckel S.M."/>
            <person name="Li B."/>
            <person name="Borm T.J.A."/>
            <person name="Ohyanagi H."/>
            <person name="Mineta K."/>
            <person name="Michell C.T."/>
            <person name="Saber N."/>
            <person name="Kharbatia N.M."/>
            <person name="Rupper R.R."/>
            <person name="Sharp A.R."/>
            <person name="Dally N."/>
            <person name="Boughton B.A."/>
            <person name="Woo Y.H."/>
            <person name="Gao G."/>
            <person name="Schijlen E.G.W.M."/>
            <person name="Guo X."/>
            <person name="Momin A.A."/>
            <person name="Negrao S."/>
            <person name="Al-Babili S."/>
            <person name="Gehring C."/>
            <person name="Roessner U."/>
            <person name="Jung C."/>
            <person name="Murphy K."/>
            <person name="Arold S.T."/>
            <person name="Gojobori T."/>
            <person name="van der Linden C.G."/>
            <person name="van Loo E.N."/>
            <person name="Jellen E.N."/>
            <person name="Maughan P.J."/>
            <person name="Tester M."/>
        </authorList>
    </citation>
    <scope>NUCLEOTIDE SEQUENCE [LARGE SCALE GENOMIC DNA]</scope>
    <source>
        <strain evidence="5">cv. PI 614886</strain>
    </source>
</reference>
<reference evidence="5" key="2">
    <citation type="submission" date="2021-03" db="UniProtKB">
        <authorList>
            <consortium name="EnsemblPlants"/>
        </authorList>
    </citation>
    <scope>IDENTIFICATION</scope>
</reference>
<evidence type="ECO:0000313" key="5">
    <source>
        <dbReference type="EnsemblPlants" id="AUR62016466-RA:cds"/>
    </source>
</evidence>
<feature type="domain" description="Sulfotransferase" evidence="4">
    <location>
        <begin position="129"/>
        <end position="261"/>
    </location>
</feature>
<dbReference type="Gene3D" id="3.40.50.300">
    <property type="entry name" value="P-loop containing nucleotide triphosphate hydrolases"/>
    <property type="match status" value="1"/>
</dbReference>
<dbReference type="Proteomes" id="UP000596660">
    <property type="component" value="Unplaced"/>
</dbReference>